<sequence length="69" mass="7878">MLRKRKRMPRLTKDTLQTPICTSGPHPAPSVPPYEVEGTHVPPVYLSHSDMRTYPRGRTYLIRSTMAAE</sequence>
<dbReference type="AlphaFoldDB" id="A0A6H5GTI1"/>
<reference evidence="2 3" key="1">
    <citation type="submission" date="2020-02" db="EMBL/GenBank/DDBJ databases">
        <authorList>
            <person name="Ferguson B K."/>
        </authorList>
    </citation>
    <scope>NUCLEOTIDE SEQUENCE [LARGE SCALE GENOMIC DNA]</scope>
</reference>
<accession>A0A6H5GTI1</accession>
<gene>
    <name evidence="2" type="ORF">NTEN_LOCUS11408</name>
</gene>
<dbReference type="EMBL" id="CADCXU010016927">
    <property type="protein sequence ID" value="CAB0005931.1"/>
    <property type="molecule type" value="Genomic_DNA"/>
</dbReference>
<keyword evidence="3" id="KW-1185">Reference proteome</keyword>
<protein>
    <submittedName>
        <fullName evidence="2">Uncharacterized protein</fullName>
    </submittedName>
</protein>
<evidence type="ECO:0000313" key="3">
    <source>
        <dbReference type="Proteomes" id="UP000479000"/>
    </source>
</evidence>
<proteinExistence type="predicted"/>
<organism evidence="2 3">
    <name type="scientific">Nesidiocoris tenuis</name>
    <dbReference type="NCBI Taxonomy" id="355587"/>
    <lineage>
        <taxon>Eukaryota</taxon>
        <taxon>Metazoa</taxon>
        <taxon>Ecdysozoa</taxon>
        <taxon>Arthropoda</taxon>
        <taxon>Hexapoda</taxon>
        <taxon>Insecta</taxon>
        <taxon>Pterygota</taxon>
        <taxon>Neoptera</taxon>
        <taxon>Paraneoptera</taxon>
        <taxon>Hemiptera</taxon>
        <taxon>Heteroptera</taxon>
        <taxon>Panheteroptera</taxon>
        <taxon>Cimicomorpha</taxon>
        <taxon>Miridae</taxon>
        <taxon>Dicyphina</taxon>
        <taxon>Nesidiocoris</taxon>
    </lineage>
</organism>
<feature type="compositionally biased region" description="Basic residues" evidence="1">
    <location>
        <begin position="1"/>
        <end position="10"/>
    </location>
</feature>
<dbReference type="Proteomes" id="UP000479000">
    <property type="component" value="Unassembled WGS sequence"/>
</dbReference>
<feature type="region of interest" description="Disordered" evidence="1">
    <location>
        <begin position="1"/>
        <end position="36"/>
    </location>
</feature>
<name>A0A6H5GTI1_9HEMI</name>
<evidence type="ECO:0000256" key="1">
    <source>
        <dbReference type="SAM" id="MobiDB-lite"/>
    </source>
</evidence>
<feature type="non-terminal residue" evidence="2">
    <location>
        <position position="69"/>
    </location>
</feature>
<evidence type="ECO:0000313" key="2">
    <source>
        <dbReference type="EMBL" id="CAB0005931.1"/>
    </source>
</evidence>